<keyword evidence="1" id="KW-0812">Transmembrane</keyword>
<keyword evidence="3" id="KW-1185">Reference proteome</keyword>
<organism evidence="2 3">
    <name type="scientific">Gimesia panareensis</name>
    <dbReference type="NCBI Taxonomy" id="2527978"/>
    <lineage>
        <taxon>Bacteria</taxon>
        <taxon>Pseudomonadati</taxon>
        <taxon>Planctomycetota</taxon>
        <taxon>Planctomycetia</taxon>
        <taxon>Planctomycetales</taxon>
        <taxon>Planctomycetaceae</taxon>
        <taxon>Gimesia</taxon>
    </lineage>
</organism>
<evidence type="ECO:0000313" key="3">
    <source>
        <dbReference type="Proteomes" id="UP000315647"/>
    </source>
</evidence>
<keyword evidence="1" id="KW-0472">Membrane</keyword>
<gene>
    <name evidence="2" type="ORF">Enr10x_46740</name>
</gene>
<accession>A0A517QCG3</accession>
<protein>
    <submittedName>
        <fullName evidence="2">Uncharacterized protein</fullName>
    </submittedName>
</protein>
<evidence type="ECO:0000256" key="1">
    <source>
        <dbReference type="SAM" id="Phobius"/>
    </source>
</evidence>
<feature type="transmembrane region" description="Helical" evidence="1">
    <location>
        <begin position="243"/>
        <end position="264"/>
    </location>
</feature>
<keyword evidence="1" id="KW-1133">Transmembrane helix</keyword>
<sequence>MSVVFHERELLKQNPTAGPCLLVTPRTHPVRNSKLNQPDADPQIEYARQMLLLNPLEEAEQILDRRLRYKQPKTSKQQSSVEHHADLAQKELVSEQLDKLRAAFWSLDDRKLKQRLNAIDTKPFPHLSIIHSKLKSVAECRDQFQQLKAPPRCFPEFYDKFCKLVIAPPAKAVALRMKYLEESRRGLMSPRFPKPKKYRQLAHVIKKEFPQLYELEKVWINQLLAKRNRISTLDNFYWAMNKVVYGITYLIVMLTLGFIIVYGLDFLTKLLSYLD</sequence>
<evidence type="ECO:0000313" key="2">
    <source>
        <dbReference type="EMBL" id="QDT29322.1"/>
    </source>
</evidence>
<dbReference type="EMBL" id="CP037421">
    <property type="protein sequence ID" value="QDT29322.1"/>
    <property type="molecule type" value="Genomic_DNA"/>
</dbReference>
<proteinExistence type="predicted"/>
<dbReference type="AlphaFoldDB" id="A0A517QCG3"/>
<dbReference type="Proteomes" id="UP000315647">
    <property type="component" value="Chromosome"/>
</dbReference>
<reference evidence="2 3" key="1">
    <citation type="submission" date="2019-03" db="EMBL/GenBank/DDBJ databases">
        <title>Deep-cultivation of Planctomycetes and their phenomic and genomic characterization uncovers novel biology.</title>
        <authorList>
            <person name="Wiegand S."/>
            <person name="Jogler M."/>
            <person name="Boedeker C."/>
            <person name="Pinto D."/>
            <person name="Vollmers J."/>
            <person name="Rivas-Marin E."/>
            <person name="Kohn T."/>
            <person name="Peeters S.H."/>
            <person name="Heuer A."/>
            <person name="Rast P."/>
            <person name="Oberbeckmann S."/>
            <person name="Bunk B."/>
            <person name="Jeske O."/>
            <person name="Meyerdierks A."/>
            <person name="Storesund J.E."/>
            <person name="Kallscheuer N."/>
            <person name="Luecker S."/>
            <person name="Lage O.M."/>
            <person name="Pohl T."/>
            <person name="Merkel B.J."/>
            <person name="Hornburger P."/>
            <person name="Mueller R.-W."/>
            <person name="Bruemmer F."/>
            <person name="Labrenz M."/>
            <person name="Spormann A.M."/>
            <person name="Op den Camp H."/>
            <person name="Overmann J."/>
            <person name="Amann R."/>
            <person name="Jetten M.S.M."/>
            <person name="Mascher T."/>
            <person name="Medema M.H."/>
            <person name="Devos D.P."/>
            <person name="Kaster A.-K."/>
            <person name="Ovreas L."/>
            <person name="Rohde M."/>
            <person name="Galperin M.Y."/>
            <person name="Jogler C."/>
        </authorList>
    </citation>
    <scope>NUCLEOTIDE SEQUENCE [LARGE SCALE GENOMIC DNA]</scope>
    <source>
        <strain evidence="2 3">Enr10</strain>
    </source>
</reference>
<name>A0A517QCG3_9PLAN</name>